<dbReference type="InterPro" id="IPR052415">
    <property type="entry name" value="Diphthine_MTase"/>
</dbReference>
<dbReference type="InterPro" id="IPR036322">
    <property type="entry name" value="WD40_repeat_dom_sf"/>
</dbReference>
<evidence type="ECO:0000313" key="10">
    <source>
        <dbReference type="Proteomes" id="UP000239560"/>
    </source>
</evidence>
<dbReference type="InterPro" id="IPR015943">
    <property type="entry name" value="WD40/YVTN_repeat-like_dom_sf"/>
</dbReference>
<organism evidence="9 10">
    <name type="scientific">Rhodotorula toruloides</name>
    <name type="common">Yeast</name>
    <name type="synonym">Rhodosporidium toruloides</name>
    <dbReference type="NCBI Taxonomy" id="5286"/>
    <lineage>
        <taxon>Eukaryota</taxon>
        <taxon>Fungi</taxon>
        <taxon>Dikarya</taxon>
        <taxon>Basidiomycota</taxon>
        <taxon>Pucciniomycotina</taxon>
        <taxon>Microbotryomycetes</taxon>
        <taxon>Sporidiobolales</taxon>
        <taxon>Sporidiobolaceae</taxon>
        <taxon>Rhodotorula</taxon>
    </lineage>
</organism>
<dbReference type="EC" id="3.1.1.97" evidence="6"/>
<dbReference type="OrthoDB" id="1930760at2759"/>
<dbReference type="GO" id="GO:0005737">
    <property type="term" value="C:cytoplasm"/>
    <property type="evidence" value="ECO:0007669"/>
    <property type="project" value="TreeGrafter"/>
</dbReference>
<evidence type="ECO:0000256" key="4">
    <source>
        <dbReference type="ARBA" id="ARBA00022801"/>
    </source>
</evidence>
<dbReference type="SMART" id="SM00320">
    <property type="entry name" value="WD40"/>
    <property type="match status" value="4"/>
</dbReference>
<dbReference type="InterPro" id="IPR001680">
    <property type="entry name" value="WD40_rpt"/>
</dbReference>
<comment type="catalytic activity">
    <reaction evidence="7">
        <text>diphthine methyl ester-[translation elongation factor 2] + H2O = diphthine-[translation elongation factor 2] + methanol + H(+)</text>
        <dbReference type="Rhea" id="RHEA:42656"/>
        <dbReference type="Rhea" id="RHEA-COMP:10172"/>
        <dbReference type="Rhea" id="RHEA-COMP:10173"/>
        <dbReference type="ChEBI" id="CHEBI:15377"/>
        <dbReference type="ChEBI" id="CHEBI:15378"/>
        <dbReference type="ChEBI" id="CHEBI:17790"/>
        <dbReference type="ChEBI" id="CHEBI:79005"/>
        <dbReference type="ChEBI" id="CHEBI:82696"/>
        <dbReference type="EC" id="3.1.1.97"/>
    </reaction>
</comment>
<dbReference type="PANTHER" id="PTHR46042">
    <property type="entry name" value="DIPHTHINE METHYLTRANSFERASE"/>
    <property type="match status" value="1"/>
</dbReference>
<accession>A0A2T0A496</accession>
<dbReference type="Pfam" id="PF00400">
    <property type="entry name" value="WD40"/>
    <property type="match status" value="1"/>
</dbReference>
<comment type="pathway">
    <text evidence="1">Protein modification; peptidyl-diphthamide biosynthesis.</text>
</comment>
<dbReference type="SUPFAM" id="SSF50978">
    <property type="entry name" value="WD40 repeat-like"/>
    <property type="match status" value="1"/>
</dbReference>
<keyword evidence="3" id="KW-0677">Repeat</keyword>
<name>A0A2T0A496_RHOTO</name>
<evidence type="ECO:0000256" key="8">
    <source>
        <dbReference type="SAM" id="MobiDB-lite"/>
    </source>
</evidence>
<dbReference type="Proteomes" id="UP000239560">
    <property type="component" value="Unassembled WGS sequence"/>
</dbReference>
<evidence type="ECO:0000256" key="7">
    <source>
        <dbReference type="ARBA" id="ARBA00047551"/>
    </source>
</evidence>
<dbReference type="AlphaFoldDB" id="A0A2T0A496"/>
<evidence type="ECO:0000256" key="6">
    <source>
        <dbReference type="ARBA" id="ARBA00039131"/>
    </source>
</evidence>
<comment type="similarity">
    <text evidence="5">Belongs to the DPH7 family.</text>
</comment>
<reference evidence="9 10" key="1">
    <citation type="journal article" date="2018" name="Elife">
        <title>Functional genomics of lipid metabolism in the oleaginous yeast Rhodosporidium toruloides.</title>
        <authorList>
            <person name="Coradetti S.T."/>
            <person name="Pinel D."/>
            <person name="Geiselman G."/>
            <person name="Ito M."/>
            <person name="Mondo S."/>
            <person name="Reilly M.C."/>
            <person name="Cheng Y.F."/>
            <person name="Bauer S."/>
            <person name="Grigoriev I."/>
            <person name="Gladden J.M."/>
            <person name="Simmons B.A."/>
            <person name="Brem R."/>
            <person name="Arkin A.P."/>
            <person name="Skerker J.M."/>
        </authorList>
    </citation>
    <scope>NUCLEOTIDE SEQUENCE [LARGE SCALE GENOMIC DNA]</scope>
    <source>
        <strain evidence="9 10">NBRC 0880</strain>
    </source>
</reference>
<dbReference type="EMBL" id="LCTV02000009">
    <property type="protein sequence ID" value="PRQ72756.1"/>
    <property type="molecule type" value="Genomic_DNA"/>
</dbReference>
<protein>
    <recommendedName>
        <fullName evidence="6">methylated diphthine methylhydrolase</fullName>
        <ecNumber evidence="6">3.1.1.97</ecNumber>
    </recommendedName>
</protein>
<evidence type="ECO:0000256" key="1">
    <source>
        <dbReference type="ARBA" id="ARBA00005156"/>
    </source>
</evidence>
<dbReference type="GO" id="GO:0017183">
    <property type="term" value="P:protein histidyl modification to diphthamide"/>
    <property type="evidence" value="ECO:0007669"/>
    <property type="project" value="TreeGrafter"/>
</dbReference>
<sequence length="439" mass="47801">MEAVACCCKSPLPLRSGCSTSPFLITSRTLSPFSRPPRLHSAQAAHRSLKACSLNPTPMEAASLASVDTVYSADAVEFCPDRPRLFACGTYQVVKGGEENDSGGTTTSVETPDEEEAEAGTSSSPSFTRYGRCLLYEVGSDGQSLKEVQRFDGPAILDMKWSPRPWNGSTTLAIADAKGHVQLHKLDEDSSRLSRLQTVDCTDESTLCLSLDWSTRRSATPDPASIVVSLSDGSICTLGGESAFEVTSSWHAHDFEPWIAAFDCWEPSTVWTGGDDLTLKGWDMRQGCDRPTFVNKRTFEGGVTSIQSHQHVENLFAVGSYDSRIRLFDRRKPLVPLTEFDAGGGIWRLKWHPTDPTRLLVAGMHGGFKVVNFDNLALNGGADADGWLAPGEGKLHARFDKHESLAYGVDWSDGGKTEDGKDLIASCSFYDHALHLWAA</sequence>
<comment type="caution">
    <text evidence="9">The sequence shown here is derived from an EMBL/GenBank/DDBJ whole genome shotgun (WGS) entry which is preliminary data.</text>
</comment>
<keyword evidence="2" id="KW-0853">WD repeat</keyword>
<gene>
    <name evidence="9" type="ORF">AAT19DRAFT_16680</name>
</gene>
<feature type="region of interest" description="Disordered" evidence="8">
    <location>
        <begin position="97"/>
        <end position="125"/>
    </location>
</feature>
<evidence type="ECO:0000256" key="5">
    <source>
        <dbReference type="ARBA" id="ARBA00038092"/>
    </source>
</evidence>
<evidence type="ECO:0000256" key="2">
    <source>
        <dbReference type="ARBA" id="ARBA00022574"/>
    </source>
</evidence>
<dbReference type="Gene3D" id="2.130.10.10">
    <property type="entry name" value="YVTN repeat-like/Quinoprotein amine dehydrogenase"/>
    <property type="match status" value="1"/>
</dbReference>
<evidence type="ECO:0000256" key="3">
    <source>
        <dbReference type="ARBA" id="ARBA00022737"/>
    </source>
</evidence>
<dbReference type="PANTHER" id="PTHR46042:SF1">
    <property type="entry name" value="DIPHTHINE METHYLTRANSFERASE"/>
    <property type="match status" value="1"/>
</dbReference>
<proteinExistence type="inferred from homology"/>
<dbReference type="GO" id="GO:0061685">
    <property type="term" value="F:diphthine methylesterase activity"/>
    <property type="evidence" value="ECO:0007669"/>
    <property type="project" value="UniProtKB-EC"/>
</dbReference>
<evidence type="ECO:0000313" key="9">
    <source>
        <dbReference type="EMBL" id="PRQ72756.1"/>
    </source>
</evidence>
<keyword evidence="4" id="KW-0378">Hydrolase</keyword>